<evidence type="ECO:0000256" key="4">
    <source>
        <dbReference type="PROSITE-ProRule" id="PRU00335"/>
    </source>
</evidence>
<sequence>MSESLSSSPLASARRRGRPPKSEGRATRDLLLDAALELFARQGFAATTVRQIADAVGVRDSAIYGHFAGKQALYDALFAEAGPASLDGLEMDVDALVRKGPREGVPELVARVMEGWSRPRARCFISVLLREGSGAGGLSGLAAAIEAARDELQAPFLRWQQSGAVRADLPARQIVWELFAPLQVPRLLHLHSQATADDVSAAQRLADEHTRFFLRCIIPMEGSD</sequence>
<accession>A0ABS3XX54</accession>
<comment type="caution">
    <text evidence="7">The sequence shown here is derived from an EMBL/GenBank/DDBJ whole genome shotgun (WGS) entry which is preliminary data.</text>
</comment>
<dbReference type="PRINTS" id="PR00455">
    <property type="entry name" value="HTHTETR"/>
</dbReference>
<evidence type="ECO:0000256" key="2">
    <source>
        <dbReference type="ARBA" id="ARBA00023125"/>
    </source>
</evidence>
<dbReference type="InterPro" id="IPR001647">
    <property type="entry name" value="HTH_TetR"/>
</dbReference>
<dbReference type="PANTHER" id="PTHR30055:SF234">
    <property type="entry name" value="HTH-TYPE TRANSCRIPTIONAL REGULATOR BETI"/>
    <property type="match status" value="1"/>
</dbReference>
<keyword evidence="8" id="KW-1185">Reference proteome</keyword>
<keyword evidence="1" id="KW-0805">Transcription regulation</keyword>
<feature type="DNA-binding region" description="H-T-H motif" evidence="4">
    <location>
        <begin position="48"/>
        <end position="67"/>
    </location>
</feature>
<proteinExistence type="predicted"/>
<dbReference type="Gene3D" id="1.10.357.10">
    <property type="entry name" value="Tetracycline Repressor, domain 2"/>
    <property type="match status" value="1"/>
</dbReference>
<dbReference type="Proteomes" id="UP000721954">
    <property type="component" value="Unassembled WGS sequence"/>
</dbReference>
<feature type="compositionally biased region" description="Low complexity" evidence="5">
    <location>
        <begin position="1"/>
        <end position="12"/>
    </location>
</feature>
<dbReference type="RefSeq" id="WP_209211650.1">
    <property type="nucleotide sequence ID" value="NZ_JAFFZM010000009.1"/>
</dbReference>
<dbReference type="PROSITE" id="PS50977">
    <property type="entry name" value="HTH_TETR_2"/>
    <property type="match status" value="1"/>
</dbReference>
<evidence type="ECO:0000256" key="1">
    <source>
        <dbReference type="ARBA" id="ARBA00023015"/>
    </source>
</evidence>
<gene>
    <name evidence="7" type="ORF">JW613_16990</name>
</gene>
<dbReference type="InterPro" id="IPR009057">
    <property type="entry name" value="Homeodomain-like_sf"/>
</dbReference>
<dbReference type="SUPFAM" id="SSF46689">
    <property type="entry name" value="Homeodomain-like"/>
    <property type="match status" value="1"/>
</dbReference>
<dbReference type="PANTHER" id="PTHR30055">
    <property type="entry name" value="HTH-TYPE TRANSCRIPTIONAL REGULATOR RUTR"/>
    <property type="match status" value="1"/>
</dbReference>
<evidence type="ECO:0000256" key="3">
    <source>
        <dbReference type="ARBA" id="ARBA00023163"/>
    </source>
</evidence>
<feature type="region of interest" description="Disordered" evidence="5">
    <location>
        <begin position="1"/>
        <end position="26"/>
    </location>
</feature>
<reference evidence="7 8" key="1">
    <citation type="submission" date="2021-02" db="EMBL/GenBank/DDBJ databases">
        <title>Streptomyces spirodelae sp. nov., isolated from duckweed.</title>
        <authorList>
            <person name="Saimee Y."/>
            <person name="Duangmal K."/>
        </authorList>
    </citation>
    <scope>NUCLEOTIDE SEQUENCE [LARGE SCALE GENOMIC DNA]</scope>
    <source>
        <strain evidence="7 8">DSM 42105</strain>
    </source>
</reference>
<feature type="domain" description="HTH tetR-type" evidence="6">
    <location>
        <begin position="25"/>
        <end position="85"/>
    </location>
</feature>
<dbReference type="InterPro" id="IPR036271">
    <property type="entry name" value="Tet_transcr_reg_TetR-rel_C_sf"/>
</dbReference>
<evidence type="ECO:0000259" key="6">
    <source>
        <dbReference type="PROSITE" id="PS50977"/>
    </source>
</evidence>
<evidence type="ECO:0000313" key="7">
    <source>
        <dbReference type="EMBL" id="MBO8199977.1"/>
    </source>
</evidence>
<dbReference type="EMBL" id="JAFFZM010000009">
    <property type="protein sequence ID" value="MBO8199977.1"/>
    <property type="molecule type" value="Genomic_DNA"/>
</dbReference>
<protein>
    <submittedName>
        <fullName evidence="7">TetR/AcrR family transcriptional regulator</fullName>
    </submittedName>
</protein>
<dbReference type="SUPFAM" id="SSF48498">
    <property type="entry name" value="Tetracyclin repressor-like, C-terminal domain"/>
    <property type="match status" value="1"/>
</dbReference>
<evidence type="ECO:0000313" key="8">
    <source>
        <dbReference type="Proteomes" id="UP000721954"/>
    </source>
</evidence>
<keyword evidence="2 4" id="KW-0238">DNA-binding</keyword>
<name>A0ABS3XX54_9ACTN</name>
<dbReference type="GeneID" id="96260307"/>
<keyword evidence="3" id="KW-0804">Transcription</keyword>
<organism evidence="7 8">
    <name type="scientific">Streptomyces smyrnaeus</name>
    <dbReference type="NCBI Taxonomy" id="1387713"/>
    <lineage>
        <taxon>Bacteria</taxon>
        <taxon>Bacillati</taxon>
        <taxon>Actinomycetota</taxon>
        <taxon>Actinomycetes</taxon>
        <taxon>Kitasatosporales</taxon>
        <taxon>Streptomycetaceae</taxon>
        <taxon>Streptomyces</taxon>
    </lineage>
</organism>
<dbReference type="InterPro" id="IPR050109">
    <property type="entry name" value="HTH-type_TetR-like_transc_reg"/>
</dbReference>
<evidence type="ECO:0000256" key="5">
    <source>
        <dbReference type="SAM" id="MobiDB-lite"/>
    </source>
</evidence>
<dbReference type="Pfam" id="PF00440">
    <property type="entry name" value="TetR_N"/>
    <property type="match status" value="1"/>
</dbReference>